<feature type="signal peptide" evidence="2">
    <location>
        <begin position="1"/>
        <end position="22"/>
    </location>
</feature>
<proteinExistence type="predicted"/>
<dbReference type="Proteomes" id="UP000722791">
    <property type="component" value="Unassembled WGS sequence"/>
</dbReference>
<gene>
    <name evidence="3" type="ORF">Vretimale_5072</name>
</gene>
<dbReference type="PANTHER" id="PTHR34407:SF1">
    <property type="entry name" value="SGNH HYDROLASE-TYPE ESTERASE DOMAIN-CONTAINING PROTEIN"/>
    <property type="match status" value="1"/>
</dbReference>
<dbReference type="InterPro" id="IPR036514">
    <property type="entry name" value="SGNH_hydro_sf"/>
</dbReference>
<feature type="region of interest" description="Disordered" evidence="1">
    <location>
        <begin position="200"/>
        <end position="221"/>
    </location>
</feature>
<evidence type="ECO:0000256" key="2">
    <source>
        <dbReference type="SAM" id="SignalP"/>
    </source>
</evidence>
<evidence type="ECO:0000313" key="4">
    <source>
        <dbReference type="Proteomes" id="UP000722791"/>
    </source>
</evidence>
<organism evidence="3 4">
    <name type="scientific">Volvox reticuliferus</name>
    <dbReference type="NCBI Taxonomy" id="1737510"/>
    <lineage>
        <taxon>Eukaryota</taxon>
        <taxon>Viridiplantae</taxon>
        <taxon>Chlorophyta</taxon>
        <taxon>core chlorophytes</taxon>
        <taxon>Chlorophyceae</taxon>
        <taxon>CS clade</taxon>
        <taxon>Chlamydomonadales</taxon>
        <taxon>Volvocaceae</taxon>
        <taxon>Volvox</taxon>
    </lineage>
</organism>
<keyword evidence="2" id="KW-0732">Signal</keyword>
<dbReference type="AlphaFoldDB" id="A0A8J4DDE8"/>
<feature type="region of interest" description="Disordered" evidence="1">
    <location>
        <begin position="144"/>
        <end position="175"/>
    </location>
</feature>
<feature type="region of interest" description="Disordered" evidence="1">
    <location>
        <begin position="713"/>
        <end position="740"/>
    </location>
</feature>
<comment type="caution">
    <text evidence="3">The sequence shown here is derived from an EMBL/GenBank/DDBJ whole genome shotgun (WGS) entry which is preliminary data.</text>
</comment>
<protein>
    <recommendedName>
        <fullName evidence="5">SGNH hydrolase-type esterase domain-containing protein</fullName>
    </recommendedName>
</protein>
<dbReference type="CDD" id="cd00229">
    <property type="entry name" value="SGNH_hydrolase"/>
    <property type="match status" value="1"/>
</dbReference>
<feature type="compositionally biased region" description="Basic and acidic residues" evidence="1">
    <location>
        <begin position="212"/>
        <end position="221"/>
    </location>
</feature>
<feature type="chain" id="PRO_5035177096" description="SGNH hydrolase-type esterase domain-containing protein" evidence="2">
    <location>
        <begin position="23"/>
        <end position="793"/>
    </location>
</feature>
<dbReference type="PANTHER" id="PTHR34407">
    <property type="entry name" value="EXPRESSED PROTEIN"/>
    <property type="match status" value="1"/>
</dbReference>
<sequence>MVAIRHYLLILLALEKLPFSICYQHATSPRIENLTDTEVKYANIYWYYDPASRVVHANKTYINTASGPQINLDYRFVVPLPERLAGLAYVGHAARLRLVLERARNGQPLMVGALGGSITFGQAAGGWKGSYVKTFMEWLNAAMPPRRHTQGRAAQERDATATEASLQSGPAAAAPEAVAQRIMKGTLPVTSEALAAMKSGNRAASTGMAEGADSHAGDEVSEDPQRQAHRVIMEGFGAVAAVAGTADTGGGDASRHRKMQEALGASGQAGAATTSSAGGWAPSAAVGDLAAAGTTDGQAAGAVQDRVTASMSTEMPPRSEGAATAATLDATDATATDSTSAPTALGDGDTIFYSRHTGGWRGHRLRHHFLNGAVPGTQSAYMSSCLRYHLPPSVDIVFVEYAANDSPAPRWTFSDPSRRSMERLLRKLLQLPSKPAVVLVNMYAIGAAHGNYLHNAERDFMEFATYYSLPAVSLKAAVMPSAAVGGAEAVSFGAIFNGGHHHPGRGGHVVIVELLITLCLSLLRANNDSVERATWATRLLDDAGGGSAADTDALAAVEAVASRPLPPPLANGNYESSESTCYIEHHLQDLVQPPVEGWVWTDEGRGKWGYVATEPGKTLRLKINTRLDGNRSAEHAAASIIVQIAYLQSYIGMGTAWVVCMEGCQCRPLMIDAYHKREVSVTSMADLQVTQHPECVMALTAKGPSQAAIAAARKWNSTSGSGGGGGDDDGSTEGLAASKEGESGAAWNKFKLMGVVVGEEPGAEEGGVTWVRDASHETAHVMHGMEKEEPGHH</sequence>
<name>A0A8J4DDE8_9CHLO</name>
<dbReference type="Gene3D" id="3.40.50.1110">
    <property type="entry name" value="SGNH hydrolase"/>
    <property type="match status" value="1"/>
</dbReference>
<evidence type="ECO:0000313" key="3">
    <source>
        <dbReference type="EMBL" id="GIM00007.1"/>
    </source>
</evidence>
<dbReference type="EMBL" id="BNCQ01000007">
    <property type="protein sequence ID" value="GIM00007.1"/>
    <property type="molecule type" value="Genomic_DNA"/>
</dbReference>
<reference evidence="3" key="1">
    <citation type="journal article" date="2021" name="Proc. Natl. Acad. Sci. U.S.A.">
        <title>Three genomes in the algal genus Volvox reveal the fate of a haploid sex-determining region after a transition to homothallism.</title>
        <authorList>
            <person name="Yamamoto K."/>
            <person name="Hamaji T."/>
            <person name="Kawai-Toyooka H."/>
            <person name="Matsuzaki R."/>
            <person name="Takahashi F."/>
            <person name="Nishimura Y."/>
            <person name="Kawachi M."/>
            <person name="Noguchi H."/>
            <person name="Minakuchi Y."/>
            <person name="Umen J.G."/>
            <person name="Toyoda A."/>
            <person name="Nozaki H."/>
        </authorList>
    </citation>
    <scope>NUCLEOTIDE SEQUENCE</scope>
    <source>
        <strain evidence="3">NIES-3785</strain>
    </source>
</reference>
<dbReference type="SUPFAM" id="SSF52266">
    <property type="entry name" value="SGNH hydrolase"/>
    <property type="match status" value="1"/>
</dbReference>
<accession>A0A8J4DDE8</accession>
<evidence type="ECO:0000256" key="1">
    <source>
        <dbReference type="SAM" id="MobiDB-lite"/>
    </source>
</evidence>
<evidence type="ECO:0008006" key="5">
    <source>
        <dbReference type="Google" id="ProtNLM"/>
    </source>
</evidence>